<dbReference type="GO" id="GO:0003677">
    <property type="term" value="F:DNA binding"/>
    <property type="evidence" value="ECO:0007669"/>
    <property type="project" value="UniProtKB-KW"/>
</dbReference>
<keyword evidence="3" id="KW-0805">Transcription regulation</keyword>
<dbReference type="AlphaFoldDB" id="A0A7U2I287"/>
<dbReference type="InterPro" id="IPR052360">
    <property type="entry name" value="Transcr_Regulatory_Proteins"/>
</dbReference>
<keyword evidence="2" id="KW-0862">Zinc</keyword>
<evidence type="ECO:0000256" key="6">
    <source>
        <dbReference type="ARBA" id="ARBA00023242"/>
    </source>
</evidence>
<feature type="region of interest" description="Disordered" evidence="7">
    <location>
        <begin position="56"/>
        <end position="79"/>
    </location>
</feature>
<dbReference type="KEGG" id="pno:SNOG_01611"/>
<keyword evidence="1" id="KW-0479">Metal-binding</keyword>
<dbReference type="InterPro" id="IPR036864">
    <property type="entry name" value="Zn2-C6_fun-type_DNA-bd_sf"/>
</dbReference>
<evidence type="ECO:0000313" key="9">
    <source>
        <dbReference type="EMBL" id="QRC96717.1"/>
    </source>
</evidence>
<feature type="domain" description="Zn(2)-C6 fungal-type" evidence="8">
    <location>
        <begin position="20"/>
        <end position="48"/>
    </location>
</feature>
<dbReference type="Pfam" id="PF11951">
    <property type="entry name" value="Fungal_trans_2"/>
    <property type="match status" value="1"/>
</dbReference>
<dbReference type="InterPro" id="IPR001138">
    <property type="entry name" value="Zn2Cys6_DnaBD"/>
</dbReference>
<dbReference type="InterPro" id="IPR021858">
    <property type="entry name" value="Fun_TF"/>
</dbReference>
<name>A0A7U2I287_PHANO</name>
<dbReference type="OrthoDB" id="3598904at2759"/>
<dbReference type="SMART" id="SM00066">
    <property type="entry name" value="GAL4"/>
    <property type="match status" value="1"/>
</dbReference>
<dbReference type="Proteomes" id="UP000663193">
    <property type="component" value="Chromosome 6"/>
</dbReference>
<keyword evidence="10" id="KW-1185">Reference proteome</keyword>
<dbReference type="PROSITE" id="PS00463">
    <property type="entry name" value="ZN2_CY6_FUNGAL_1"/>
    <property type="match status" value="1"/>
</dbReference>
<dbReference type="OMA" id="QMEYLLR"/>
<evidence type="ECO:0000256" key="3">
    <source>
        <dbReference type="ARBA" id="ARBA00023015"/>
    </source>
</evidence>
<dbReference type="PANTHER" id="PTHR36206:SF12">
    <property type="entry name" value="ASPERCRYPTIN BIOSYNTHESIS CLUSTER-SPECIFIC TRANSCRIPTION REGULATOR ATNN-RELATED"/>
    <property type="match status" value="1"/>
</dbReference>
<dbReference type="SUPFAM" id="SSF57701">
    <property type="entry name" value="Zn2/Cys6 DNA-binding domain"/>
    <property type="match status" value="1"/>
</dbReference>
<keyword evidence="6" id="KW-0539">Nucleus</keyword>
<evidence type="ECO:0000259" key="8">
    <source>
        <dbReference type="PROSITE" id="PS50048"/>
    </source>
</evidence>
<dbReference type="RefSeq" id="XP_001792247.1">
    <property type="nucleotide sequence ID" value="XM_001792195.1"/>
</dbReference>
<sequence>MAQPNGKVRQRAWKPKNRSGCKTCKIRKVKCDEEKPSCKRCTSTGRTCDGYDVTFRPPSNSPKNIPPSNQGPFHPGRELTHSLSPIPLAPALRLKTPREQASFEFFTTHAVSSLRGFLDSPFWQRELLRAAHQHESIQHCIVALGAMHRRFYEGRSSHIDESELADENLQFALRQSNQAIQGLLRSTGPGGHMASLDKVTLMTCSILFSSMACLQGHQREAVQHLRSGIRLLNELDNEEDGRLERHPVNIDSLRSILVGLDIQARAIMTSEELKVWEPLPRVKEPMISPSTNLDDDSLVAMHCHLQSQLNQVLAFLPANMHRPSEERDIVAHQYRQILARFDRSTELLETLSTKAANSKCGNFSQPIMALQLLQAQLEYYLRVPRGDLEAKFDFFGESLSEPFDVVAHHVKMLDLATELLSHSSSLAPVFTTTMGPLAALWIIASRAPSECTALRKRAVRVMLSYPRREGFWDGLVAGQIAQELLRVEQEATQEELGLITTPGRDLIPPDDLRIVVIALRYDPVDNRKATVHYRSLRDMTVDAPGKKQYLSW</sequence>
<reference evidence="10" key="1">
    <citation type="journal article" date="2021" name="BMC Genomics">
        <title>Chromosome-level genome assembly and manually-curated proteome of model necrotroph Parastagonospora nodorum Sn15 reveals a genome-wide trove of candidate effector homologs, and redundancy of virulence-related functions within an accessory chromosome.</title>
        <authorList>
            <person name="Bertazzoni S."/>
            <person name="Jones D.A.B."/>
            <person name="Phan H.T."/>
            <person name="Tan K.-C."/>
            <person name="Hane J.K."/>
        </authorList>
    </citation>
    <scope>NUCLEOTIDE SEQUENCE [LARGE SCALE GENOMIC DNA]</scope>
    <source>
        <strain evidence="10">SN15 / ATCC MYA-4574 / FGSC 10173)</strain>
    </source>
</reference>
<dbReference type="PROSITE" id="PS50048">
    <property type="entry name" value="ZN2_CY6_FUNGAL_2"/>
    <property type="match status" value="1"/>
</dbReference>
<evidence type="ECO:0000256" key="5">
    <source>
        <dbReference type="ARBA" id="ARBA00023163"/>
    </source>
</evidence>
<proteinExistence type="predicted"/>
<protein>
    <recommendedName>
        <fullName evidence="8">Zn(2)-C6 fungal-type domain-containing protein</fullName>
    </recommendedName>
</protein>
<dbReference type="VEuPathDB" id="FungiDB:JI435_016110"/>
<gene>
    <name evidence="9" type="ORF">JI435_016110</name>
</gene>
<evidence type="ECO:0000313" key="10">
    <source>
        <dbReference type="Proteomes" id="UP000663193"/>
    </source>
</evidence>
<keyword evidence="5" id="KW-0804">Transcription</keyword>
<accession>A0A7U2I287</accession>
<evidence type="ECO:0000256" key="4">
    <source>
        <dbReference type="ARBA" id="ARBA00023125"/>
    </source>
</evidence>
<feature type="compositionally biased region" description="Low complexity" evidence="7">
    <location>
        <begin position="57"/>
        <end position="68"/>
    </location>
</feature>
<dbReference type="EMBL" id="CP069028">
    <property type="protein sequence ID" value="QRC96717.1"/>
    <property type="molecule type" value="Genomic_DNA"/>
</dbReference>
<keyword evidence="4" id="KW-0238">DNA-binding</keyword>
<evidence type="ECO:0000256" key="7">
    <source>
        <dbReference type="SAM" id="MobiDB-lite"/>
    </source>
</evidence>
<dbReference type="Pfam" id="PF00172">
    <property type="entry name" value="Zn_clus"/>
    <property type="match status" value="1"/>
</dbReference>
<dbReference type="GO" id="GO:0008270">
    <property type="term" value="F:zinc ion binding"/>
    <property type="evidence" value="ECO:0007669"/>
    <property type="project" value="InterPro"/>
</dbReference>
<organism evidence="9 10">
    <name type="scientific">Phaeosphaeria nodorum (strain SN15 / ATCC MYA-4574 / FGSC 10173)</name>
    <name type="common">Glume blotch fungus</name>
    <name type="synonym">Parastagonospora nodorum</name>
    <dbReference type="NCBI Taxonomy" id="321614"/>
    <lineage>
        <taxon>Eukaryota</taxon>
        <taxon>Fungi</taxon>
        <taxon>Dikarya</taxon>
        <taxon>Ascomycota</taxon>
        <taxon>Pezizomycotina</taxon>
        <taxon>Dothideomycetes</taxon>
        <taxon>Pleosporomycetidae</taxon>
        <taxon>Pleosporales</taxon>
        <taxon>Pleosporineae</taxon>
        <taxon>Phaeosphaeriaceae</taxon>
        <taxon>Parastagonospora</taxon>
    </lineage>
</organism>
<dbReference type="Gene3D" id="4.10.240.10">
    <property type="entry name" value="Zn(2)-C6 fungal-type DNA-binding domain"/>
    <property type="match status" value="1"/>
</dbReference>
<dbReference type="PANTHER" id="PTHR36206">
    <property type="entry name" value="ASPERCRYPTIN BIOSYNTHESIS CLUSTER-SPECIFIC TRANSCRIPTION REGULATOR ATNN-RELATED"/>
    <property type="match status" value="1"/>
</dbReference>
<evidence type="ECO:0000256" key="1">
    <source>
        <dbReference type="ARBA" id="ARBA00022723"/>
    </source>
</evidence>
<dbReference type="GO" id="GO:0000981">
    <property type="term" value="F:DNA-binding transcription factor activity, RNA polymerase II-specific"/>
    <property type="evidence" value="ECO:0007669"/>
    <property type="project" value="InterPro"/>
</dbReference>
<evidence type="ECO:0000256" key="2">
    <source>
        <dbReference type="ARBA" id="ARBA00022833"/>
    </source>
</evidence>
<dbReference type="CDD" id="cd00067">
    <property type="entry name" value="GAL4"/>
    <property type="match status" value="1"/>
</dbReference>